<evidence type="ECO:0000313" key="2">
    <source>
        <dbReference type="EMBL" id="KAK3774420.1"/>
    </source>
</evidence>
<feature type="region of interest" description="Disordered" evidence="1">
    <location>
        <begin position="21"/>
        <end position="55"/>
    </location>
</feature>
<name>A0AAE1DLP3_9GAST</name>
<protein>
    <submittedName>
        <fullName evidence="2">Uncharacterized protein</fullName>
    </submittedName>
</protein>
<dbReference type="AlphaFoldDB" id="A0AAE1DLP3"/>
<feature type="region of interest" description="Disordered" evidence="1">
    <location>
        <begin position="81"/>
        <end position="101"/>
    </location>
</feature>
<organism evidence="2 3">
    <name type="scientific">Elysia crispata</name>
    <name type="common">lettuce slug</name>
    <dbReference type="NCBI Taxonomy" id="231223"/>
    <lineage>
        <taxon>Eukaryota</taxon>
        <taxon>Metazoa</taxon>
        <taxon>Spiralia</taxon>
        <taxon>Lophotrochozoa</taxon>
        <taxon>Mollusca</taxon>
        <taxon>Gastropoda</taxon>
        <taxon>Heterobranchia</taxon>
        <taxon>Euthyneura</taxon>
        <taxon>Panpulmonata</taxon>
        <taxon>Sacoglossa</taxon>
        <taxon>Placobranchoidea</taxon>
        <taxon>Plakobranchidae</taxon>
        <taxon>Elysia</taxon>
    </lineage>
</organism>
<dbReference type="Proteomes" id="UP001283361">
    <property type="component" value="Unassembled WGS sequence"/>
</dbReference>
<evidence type="ECO:0000313" key="3">
    <source>
        <dbReference type="Proteomes" id="UP001283361"/>
    </source>
</evidence>
<comment type="caution">
    <text evidence="2">The sequence shown here is derived from an EMBL/GenBank/DDBJ whole genome shotgun (WGS) entry which is preliminary data.</text>
</comment>
<feature type="region of interest" description="Disordered" evidence="1">
    <location>
        <begin position="180"/>
        <end position="226"/>
    </location>
</feature>
<gene>
    <name evidence="2" type="ORF">RRG08_003312</name>
</gene>
<reference evidence="2" key="1">
    <citation type="journal article" date="2023" name="G3 (Bethesda)">
        <title>A reference genome for the long-term kleptoplast-retaining sea slug Elysia crispata morphotype clarki.</title>
        <authorList>
            <person name="Eastman K.E."/>
            <person name="Pendleton A.L."/>
            <person name="Shaikh M.A."/>
            <person name="Suttiyut T."/>
            <person name="Ogas R."/>
            <person name="Tomko P."/>
            <person name="Gavelis G."/>
            <person name="Widhalm J.R."/>
            <person name="Wisecaver J.H."/>
        </authorList>
    </citation>
    <scope>NUCLEOTIDE SEQUENCE</scope>
    <source>
        <strain evidence="2">ECLA1</strain>
    </source>
</reference>
<accession>A0AAE1DLP3</accession>
<keyword evidence="3" id="KW-1185">Reference proteome</keyword>
<sequence length="309" mass="33366">MLLWLPLGHRAVTVARINKRHLGTSEGGHKKRSIPPSEAREATMRTARGNSRGGGFGCCHRNSPFGGFDISQSKIRKAKFKAPSSEFSEGLPSRSEEGDPFSEGALQCCPEGATLICQKGTEMASQKASPRELVAPMNSLIQQVAPMTTPPSKGREGETTPNGGFGTTISRFSSKVACAPTCGRRPSGSKGFGRGLGPPLSNLKGVLTHLPPPKGGDPRPGKRRMPRWLRHRPVEELQEFRGFDNTRNLPRNPLERTAEQTLQKEFAFVSLLIVAHPPVAPLQVSVEVILDNFALQCCPSAELESGKAT</sequence>
<dbReference type="EMBL" id="JAWDGP010003417">
    <property type="protein sequence ID" value="KAK3774420.1"/>
    <property type="molecule type" value="Genomic_DNA"/>
</dbReference>
<proteinExistence type="predicted"/>
<evidence type="ECO:0000256" key="1">
    <source>
        <dbReference type="SAM" id="MobiDB-lite"/>
    </source>
</evidence>